<evidence type="ECO:0000313" key="2">
    <source>
        <dbReference type="Proteomes" id="UP001500831"/>
    </source>
</evidence>
<organism evidence="1 2">
    <name type="scientific">Streptosporangium fragile</name>
    <dbReference type="NCBI Taxonomy" id="46186"/>
    <lineage>
        <taxon>Bacteria</taxon>
        <taxon>Bacillati</taxon>
        <taxon>Actinomycetota</taxon>
        <taxon>Actinomycetes</taxon>
        <taxon>Streptosporangiales</taxon>
        <taxon>Streptosporangiaceae</taxon>
        <taxon>Streptosporangium</taxon>
    </lineage>
</organism>
<comment type="caution">
    <text evidence="1">The sequence shown here is derived from an EMBL/GenBank/DDBJ whole genome shotgun (WGS) entry which is preliminary data.</text>
</comment>
<evidence type="ECO:0000313" key="1">
    <source>
        <dbReference type="EMBL" id="GAA2903495.1"/>
    </source>
</evidence>
<keyword evidence="2" id="KW-1185">Reference proteome</keyword>
<dbReference type="EMBL" id="BAAAVI010000076">
    <property type="protein sequence ID" value="GAA2903495.1"/>
    <property type="molecule type" value="Genomic_DNA"/>
</dbReference>
<protein>
    <submittedName>
        <fullName evidence="1">Uncharacterized protein</fullName>
    </submittedName>
</protein>
<gene>
    <name evidence="1" type="ORF">GCM10010517_69510</name>
</gene>
<sequence length="77" mass="8249">MHRADDVGAGDVENLVAALVTLEVVEGDVVGLKHRPHGPVGDHDTLGQDFTERRCACHGTRVLGTAQALSFMMLIEL</sequence>
<name>A0ABP6IPP4_9ACTN</name>
<accession>A0ABP6IPP4</accession>
<reference evidence="2" key="1">
    <citation type="journal article" date="2019" name="Int. J. Syst. Evol. Microbiol.">
        <title>The Global Catalogue of Microorganisms (GCM) 10K type strain sequencing project: providing services to taxonomists for standard genome sequencing and annotation.</title>
        <authorList>
            <consortium name="The Broad Institute Genomics Platform"/>
            <consortium name="The Broad Institute Genome Sequencing Center for Infectious Disease"/>
            <person name="Wu L."/>
            <person name="Ma J."/>
        </authorList>
    </citation>
    <scope>NUCLEOTIDE SEQUENCE [LARGE SCALE GENOMIC DNA]</scope>
    <source>
        <strain evidence="2">JCM 6242</strain>
    </source>
</reference>
<dbReference type="Proteomes" id="UP001500831">
    <property type="component" value="Unassembled WGS sequence"/>
</dbReference>
<proteinExistence type="predicted"/>